<feature type="domain" description="Glycosyl transferase family 1" evidence="1">
    <location>
        <begin position="194"/>
        <end position="346"/>
    </location>
</feature>
<dbReference type="PANTHER" id="PTHR12526">
    <property type="entry name" value="GLYCOSYLTRANSFERASE"/>
    <property type="match status" value="1"/>
</dbReference>
<sequence length="383" mass="43853">MLKPLLRMKTSMEIIWLTPDLSKLGGSEYMVSAFCRLLKSAGIHVHIITRAIHPVWKTVMDKASGPGQVNFAEIHSDNIIDYIHTIDVITARFTISLMQVMPLESFSFDIIRYKEYGFPVCGLEPTDLSNHCWWLPENMQEHIQFLDGLIVMNPYTEIIARNEYHFNKPIQLVSNTLMNDLYKRTDRSYPLSTFGCISRLSAEKGLEYLLGAFSLLSKRYPTATICIWGEGDDHERLLQQTRMLGIADRVHFHGAFHPLEDSLSISDSAEIFISSSLFEGCGIAMLEQAYRGKPLISTMTHGLKWVLGADYPGLIPIADTHSLSRMMEQTLIDPVFRQSLITLAQQRFHSFFSPYQTYNQLISFYTDVLQNNSYENLQYQTKP</sequence>
<evidence type="ECO:0000313" key="2">
    <source>
        <dbReference type="EMBL" id="RBL94174.1"/>
    </source>
</evidence>
<dbReference type="GO" id="GO:0016757">
    <property type="term" value="F:glycosyltransferase activity"/>
    <property type="evidence" value="ECO:0007669"/>
    <property type="project" value="InterPro"/>
</dbReference>
<name>A0A365Y876_9BACT</name>
<dbReference type="InterPro" id="IPR001296">
    <property type="entry name" value="Glyco_trans_1"/>
</dbReference>
<dbReference type="SUPFAM" id="SSF53756">
    <property type="entry name" value="UDP-Glycosyltransferase/glycogen phosphorylase"/>
    <property type="match status" value="1"/>
</dbReference>
<dbReference type="EMBL" id="QFFJ01000001">
    <property type="protein sequence ID" value="RBL94174.1"/>
    <property type="molecule type" value="Genomic_DNA"/>
</dbReference>
<organism evidence="2 3">
    <name type="scientific">Chitinophaga flava</name>
    <dbReference type="NCBI Taxonomy" id="2259036"/>
    <lineage>
        <taxon>Bacteria</taxon>
        <taxon>Pseudomonadati</taxon>
        <taxon>Bacteroidota</taxon>
        <taxon>Chitinophagia</taxon>
        <taxon>Chitinophagales</taxon>
        <taxon>Chitinophagaceae</taxon>
        <taxon>Chitinophaga</taxon>
    </lineage>
</organism>
<proteinExistence type="predicted"/>
<dbReference type="Proteomes" id="UP000253410">
    <property type="component" value="Unassembled WGS sequence"/>
</dbReference>
<evidence type="ECO:0000259" key="1">
    <source>
        <dbReference type="Pfam" id="PF00534"/>
    </source>
</evidence>
<dbReference type="AlphaFoldDB" id="A0A365Y876"/>
<reference evidence="2 3" key="1">
    <citation type="submission" date="2018-05" db="EMBL/GenBank/DDBJ databases">
        <title>Chitinophaga sp. K3CV102501T nov., isolated from isolated from a monsoon evergreen broad-leaved forest soil.</title>
        <authorList>
            <person name="Lv Y."/>
        </authorList>
    </citation>
    <scope>NUCLEOTIDE SEQUENCE [LARGE SCALE GENOMIC DNA]</scope>
    <source>
        <strain evidence="2 3">GDMCC 1.1325</strain>
    </source>
</reference>
<keyword evidence="3" id="KW-1185">Reference proteome</keyword>
<protein>
    <recommendedName>
        <fullName evidence="1">Glycosyl transferase family 1 domain-containing protein</fullName>
    </recommendedName>
</protein>
<evidence type="ECO:0000313" key="3">
    <source>
        <dbReference type="Proteomes" id="UP000253410"/>
    </source>
</evidence>
<dbReference type="Pfam" id="PF00534">
    <property type="entry name" value="Glycos_transf_1"/>
    <property type="match status" value="1"/>
</dbReference>
<accession>A0A365Y876</accession>
<dbReference type="Gene3D" id="3.40.50.2000">
    <property type="entry name" value="Glycogen Phosphorylase B"/>
    <property type="match status" value="2"/>
</dbReference>
<gene>
    <name evidence="2" type="ORF">DF182_09920</name>
</gene>
<dbReference type="CDD" id="cd03801">
    <property type="entry name" value="GT4_PimA-like"/>
    <property type="match status" value="1"/>
</dbReference>
<comment type="caution">
    <text evidence="2">The sequence shown here is derived from an EMBL/GenBank/DDBJ whole genome shotgun (WGS) entry which is preliminary data.</text>
</comment>